<evidence type="ECO:0000256" key="1">
    <source>
        <dbReference type="SAM" id="Phobius"/>
    </source>
</evidence>
<sequence>MNDNPQPVDPALLIFLRRLVTILTGTMIVGLLVIIALFVIKFSGGFSGGGGPDLPKTITLPNGAEATAFTQGPDWYAIITTDDRILIYDRDTGQLRQTVNIQKNSGG</sequence>
<keyword evidence="1" id="KW-0472">Membrane</keyword>
<gene>
    <name evidence="2" type="ORF">MNBD_ALPHA07-219</name>
</gene>
<keyword evidence="1" id="KW-0812">Transmembrane</keyword>
<dbReference type="Pfam" id="PF20082">
    <property type="entry name" value="DUF6476"/>
    <property type="match status" value="1"/>
</dbReference>
<protein>
    <submittedName>
        <fullName evidence="2">Uncharacterized protein</fullName>
    </submittedName>
</protein>
<evidence type="ECO:0000313" key="2">
    <source>
        <dbReference type="EMBL" id="VAV92258.1"/>
    </source>
</evidence>
<feature type="transmembrane region" description="Helical" evidence="1">
    <location>
        <begin position="20"/>
        <end position="40"/>
    </location>
</feature>
<dbReference type="EMBL" id="UOEG01000088">
    <property type="protein sequence ID" value="VAV92258.1"/>
    <property type="molecule type" value="Genomic_DNA"/>
</dbReference>
<accession>A0A3B0RV11</accession>
<organism evidence="2">
    <name type="scientific">hydrothermal vent metagenome</name>
    <dbReference type="NCBI Taxonomy" id="652676"/>
    <lineage>
        <taxon>unclassified sequences</taxon>
        <taxon>metagenomes</taxon>
        <taxon>ecological metagenomes</taxon>
    </lineage>
</organism>
<dbReference type="AlphaFoldDB" id="A0A3B0RV11"/>
<keyword evidence="1" id="KW-1133">Transmembrane helix</keyword>
<dbReference type="InterPro" id="IPR045519">
    <property type="entry name" value="DUF6476"/>
</dbReference>
<proteinExistence type="predicted"/>
<reference evidence="2" key="1">
    <citation type="submission" date="2018-06" db="EMBL/GenBank/DDBJ databases">
        <authorList>
            <person name="Zhirakovskaya E."/>
        </authorList>
    </citation>
    <scope>NUCLEOTIDE SEQUENCE</scope>
</reference>
<name>A0A3B0RV11_9ZZZZ</name>